<dbReference type="EMBL" id="CP046455">
    <property type="protein sequence ID" value="QGU06283.1"/>
    <property type="molecule type" value="Genomic_DNA"/>
</dbReference>
<dbReference type="AlphaFoldDB" id="A0A6B8VQ93"/>
<reference evidence="9 10" key="1">
    <citation type="submission" date="2019-11" db="EMBL/GenBank/DDBJ databases">
        <title>Complete genome sequence of Corynebacterium kalinowskii 1959, a novel Corynebacterium species isolated from soil of a small paddock in Vilsendorf, Germany.</title>
        <authorList>
            <person name="Schaffert L."/>
            <person name="Ruwe M."/>
            <person name="Milse J."/>
            <person name="Hanuschka K."/>
            <person name="Ortseifen V."/>
            <person name="Droste J."/>
            <person name="Brandt D."/>
            <person name="Schlueter L."/>
            <person name="Kutter Y."/>
            <person name="Vinke S."/>
            <person name="Viehoefer P."/>
            <person name="Jacob L."/>
            <person name="Luebke N.-C."/>
            <person name="Schulte-Berndt E."/>
            <person name="Hain C."/>
            <person name="Linder M."/>
            <person name="Schmidt P."/>
            <person name="Wollenschlaeger L."/>
            <person name="Luttermann T."/>
            <person name="Thieme E."/>
            <person name="Hassa J."/>
            <person name="Haak M."/>
            <person name="Wittchen M."/>
            <person name="Mentz A."/>
            <person name="Persicke M."/>
            <person name="Busche T."/>
            <person name="Ruckert C."/>
        </authorList>
    </citation>
    <scope>NUCLEOTIDE SEQUENCE [LARGE SCALE GENOMIC DNA]</scope>
    <source>
        <strain evidence="9 10">2039</strain>
    </source>
</reference>
<evidence type="ECO:0000256" key="6">
    <source>
        <dbReference type="SAM" id="MobiDB-lite"/>
    </source>
</evidence>
<feature type="region of interest" description="Disordered" evidence="6">
    <location>
        <begin position="24"/>
        <end position="51"/>
    </location>
</feature>
<dbReference type="PANTHER" id="PTHR35007:SF3">
    <property type="entry name" value="POSSIBLE CONSERVED ALANINE RICH MEMBRANE PROTEIN"/>
    <property type="match status" value="1"/>
</dbReference>
<protein>
    <submittedName>
        <fullName evidence="9">Bacterial type II secretion system protein F domain protein</fullName>
    </submittedName>
</protein>
<dbReference type="Proteomes" id="UP000424462">
    <property type="component" value="Chromosome"/>
</dbReference>
<dbReference type="KEGG" id="cok:COCCU_01615"/>
<gene>
    <name evidence="9" type="ORF">COCCU_01615</name>
</gene>
<name>A0A6B8VQ93_9CORY</name>
<comment type="subcellular location">
    <subcellularLocation>
        <location evidence="1">Cell membrane</location>
        <topology evidence="1">Multi-pass membrane protein</topology>
    </subcellularLocation>
</comment>
<dbReference type="PANTHER" id="PTHR35007">
    <property type="entry name" value="INTEGRAL MEMBRANE PROTEIN-RELATED"/>
    <property type="match status" value="1"/>
</dbReference>
<evidence type="ECO:0000256" key="1">
    <source>
        <dbReference type="ARBA" id="ARBA00004651"/>
    </source>
</evidence>
<evidence type="ECO:0000256" key="7">
    <source>
        <dbReference type="SAM" id="Phobius"/>
    </source>
</evidence>
<keyword evidence="5 7" id="KW-0472">Membrane</keyword>
<keyword evidence="2" id="KW-1003">Cell membrane</keyword>
<organism evidence="9 10">
    <name type="scientific">Corynebacterium occultum</name>
    <dbReference type="NCBI Taxonomy" id="2675219"/>
    <lineage>
        <taxon>Bacteria</taxon>
        <taxon>Bacillati</taxon>
        <taxon>Actinomycetota</taxon>
        <taxon>Actinomycetes</taxon>
        <taxon>Mycobacteriales</taxon>
        <taxon>Corynebacteriaceae</taxon>
        <taxon>Corynebacterium</taxon>
    </lineage>
</organism>
<proteinExistence type="predicted"/>
<dbReference type="InterPro" id="IPR018076">
    <property type="entry name" value="T2SS_GspF_dom"/>
</dbReference>
<evidence type="ECO:0000256" key="4">
    <source>
        <dbReference type="ARBA" id="ARBA00022989"/>
    </source>
</evidence>
<keyword evidence="3 7" id="KW-0812">Transmembrane</keyword>
<keyword evidence="10" id="KW-1185">Reference proteome</keyword>
<evidence type="ECO:0000256" key="5">
    <source>
        <dbReference type="ARBA" id="ARBA00023136"/>
    </source>
</evidence>
<feature type="transmembrane region" description="Helical" evidence="7">
    <location>
        <begin position="179"/>
        <end position="205"/>
    </location>
</feature>
<dbReference type="Pfam" id="PF00482">
    <property type="entry name" value="T2SSF"/>
    <property type="match status" value="1"/>
</dbReference>
<evidence type="ECO:0000313" key="9">
    <source>
        <dbReference type="EMBL" id="QGU06283.1"/>
    </source>
</evidence>
<feature type="domain" description="Type II secretion system protein GspF" evidence="8">
    <location>
        <begin position="77"/>
        <end position="198"/>
    </location>
</feature>
<evidence type="ECO:0000313" key="10">
    <source>
        <dbReference type="Proteomes" id="UP000424462"/>
    </source>
</evidence>
<feature type="compositionally biased region" description="Basic and acidic residues" evidence="6">
    <location>
        <begin position="27"/>
        <end position="42"/>
    </location>
</feature>
<dbReference type="RefSeq" id="WP_156229863.1">
    <property type="nucleotide sequence ID" value="NZ_CP046455.1"/>
</dbReference>
<evidence type="ECO:0000256" key="3">
    <source>
        <dbReference type="ARBA" id="ARBA00022692"/>
    </source>
</evidence>
<evidence type="ECO:0000259" key="8">
    <source>
        <dbReference type="Pfam" id="PF00482"/>
    </source>
</evidence>
<accession>A0A6B8VQ93</accession>
<sequence>MISILPPLGLLLLAAAFQLTPPGPWHRGREGWRGPKHPRDGPEGNTTTALPGWLNSRLDRARGSPKVDRLGVAADISLFAACLRAGLSTGQAASAVAAAAAADTAGHWTSVAALLQVGVDPARAWSAMNDIPGLSELAGLARMSQRSGAAVAEGCERIAETLRSEASDAAQAAAERAGVFIALPLAMCFLPGFIILGLAPVVIGLGTQILNP</sequence>
<keyword evidence="4 7" id="KW-1133">Transmembrane helix</keyword>
<evidence type="ECO:0000256" key="2">
    <source>
        <dbReference type="ARBA" id="ARBA00022475"/>
    </source>
</evidence>
<dbReference type="GO" id="GO:0005886">
    <property type="term" value="C:plasma membrane"/>
    <property type="evidence" value="ECO:0007669"/>
    <property type="project" value="UniProtKB-SubCell"/>
</dbReference>